<proteinExistence type="predicted"/>
<dbReference type="EMBL" id="LC779065">
    <property type="protein sequence ID" value="BES79939.1"/>
    <property type="molecule type" value="Genomic_DNA"/>
</dbReference>
<keyword evidence="8" id="KW-1185">Reference proteome</keyword>
<evidence type="ECO:0000313" key="8">
    <source>
        <dbReference type="Proteomes" id="UP001304813"/>
    </source>
</evidence>
<evidence type="ECO:0000256" key="1">
    <source>
        <dbReference type="ARBA" id="ARBA00012722"/>
    </source>
</evidence>
<protein>
    <recommendedName>
        <fullName evidence="1">DNA ligase (NAD(+))</fullName>
        <ecNumber evidence="1">6.5.1.2</ecNumber>
    </recommendedName>
</protein>
<dbReference type="SUPFAM" id="SSF50249">
    <property type="entry name" value="Nucleic acid-binding proteins"/>
    <property type="match status" value="1"/>
</dbReference>
<dbReference type="Pfam" id="PF03120">
    <property type="entry name" value="OB_DNA_ligase"/>
    <property type="match status" value="1"/>
</dbReference>
<dbReference type="Gene3D" id="3.30.470.30">
    <property type="entry name" value="DNA ligase/mRNA capping enzyme"/>
    <property type="match status" value="1"/>
</dbReference>
<keyword evidence="2 7" id="KW-0436">Ligase</keyword>
<evidence type="ECO:0000256" key="5">
    <source>
        <dbReference type="ARBA" id="ARBA00034005"/>
    </source>
</evidence>
<keyword evidence="3" id="KW-0235">DNA replication</keyword>
<comment type="catalytic activity">
    <reaction evidence="5">
        <text>NAD(+) + (deoxyribonucleotide)n-3'-hydroxyl + 5'-phospho-(deoxyribonucleotide)m = (deoxyribonucleotide)n+m + AMP + beta-nicotinamide D-nucleotide.</text>
        <dbReference type="EC" id="6.5.1.2"/>
    </reaction>
</comment>
<dbReference type="GO" id="GO:0006260">
    <property type="term" value="P:DNA replication"/>
    <property type="evidence" value="ECO:0007669"/>
    <property type="project" value="UniProtKB-KW"/>
</dbReference>
<organism evidence="7 8">
    <name type="scientific">Yersinia phage vB_Yru_GN1</name>
    <dbReference type="NCBI Taxonomy" id="3074381"/>
    <lineage>
        <taxon>Viruses</taxon>
        <taxon>Duplodnaviria</taxon>
        <taxon>Heunggongvirae</taxon>
        <taxon>Uroviricota</taxon>
        <taxon>Caudoviricetes</taxon>
        <taxon>Caudoviricetes incertae sedis</taxon>
        <taxon>Sepahanvirus</taxon>
        <taxon>Sepahanvirus vB-Yru-GN1</taxon>
    </lineage>
</organism>
<feature type="domain" description="NAD-dependent DNA ligase N-terminal" evidence="6">
    <location>
        <begin position="2"/>
        <end position="398"/>
    </location>
</feature>
<dbReference type="Gene3D" id="2.40.50.140">
    <property type="entry name" value="Nucleic acid-binding proteins"/>
    <property type="match status" value="1"/>
</dbReference>
<evidence type="ECO:0000313" key="7">
    <source>
        <dbReference type="EMBL" id="BES79939.1"/>
    </source>
</evidence>
<keyword evidence="4" id="KW-0520">NAD</keyword>
<dbReference type="EC" id="6.5.1.2" evidence="1"/>
<evidence type="ECO:0000256" key="2">
    <source>
        <dbReference type="ARBA" id="ARBA00022598"/>
    </source>
</evidence>
<dbReference type="InterPro" id="IPR012340">
    <property type="entry name" value="NA-bd_OB-fold"/>
</dbReference>
<dbReference type="InterPro" id="IPR013839">
    <property type="entry name" value="DNAligase_adenylation"/>
</dbReference>
<dbReference type="GO" id="GO:0003911">
    <property type="term" value="F:DNA ligase (NAD+) activity"/>
    <property type="evidence" value="ECO:0007669"/>
    <property type="project" value="UniProtKB-EC"/>
</dbReference>
<dbReference type="GO" id="GO:0006281">
    <property type="term" value="P:DNA repair"/>
    <property type="evidence" value="ECO:0007669"/>
    <property type="project" value="InterPro"/>
</dbReference>
<dbReference type="SMART" id="SM00532">
    <property type="entry name" value="LIGANc"/>
    <property type="match status" value="1"/>
</dbReference>
<name>A0AA86JCX5_9CAUD</name>
<accession>A0AA86JCX5</accession>
<evidence type="ECO:0000256" key="3">
    <source>
        <dbReference type="ARBA" id="ARBA00022705"/>
    </source>
</evidence>
<evidence type="ECO:0000256" key="4">
    <source>
        <dbReference type="ARBA" id="ARBA00023027"/>
    </source>
</evidence>
<dbReference type="Proteomes" id="UP001304813">
    <property type="component" value="Segment"/>
</dbReference>
<reference evidence="7 8" key="1">
    <citation type="submission" date="2023-09" db="EMBL/GenBank/DDBJ databases">
        <title>Analysis of phage genome (vB_Yru_GN1) of the bacterium (Yersinia ruckeri).</title>
        <authorList>
            <person name="Ganjoor M.S."/>
            <person name="Bouzari M."/>
            <person name="Soleimani-Delfan A."/>
        </authorList>
    </citation>
    <scope>NUCLEOTIDE SEQUENCE [LARGE SCALE GENOMIC DNA]</scope>
    <source>
        <strain evidence="8">vB_Yru_GN1</strain>
    </source>
</reference>
<evidence type="ECO:0000259" key="6">
    <source>
        <dbReference type="SMART" id="SM00532"/>
    </source>
</evidence>
<dbReference type="Gene3D" id="1.10.287.610">
    <property type="entry name" value="Helix hairpin bin"/>
    <property type="match status" value="1"/>
</dbReference>
<dbReference type="Pfam" id="PF01653">
    <property type="entry name" value="DNA_ligase_aden"/>
    <property type="match status" value="1"/>
</dbReference>
<dbReference type="InterPro" id="IPR013840">
    <property type="entry name" value="DNAligase_N"/>
</dbReference>
<sequence>MKERIIELEKLIRIHSSIYYEGLSNYCGIQPISDDEFDNLVNELTELDPDNKLISSTGFEHFFVSDKEKVVHEYGPIEGINKKHKNPAFYKNYAHESYCLSPKLDGSSVSIHYRNGRLYMALSRGNGITGTNIIDIISQLSSVPKTIRYYGDLVLRGELINLSAEGNIRNQSNGFIMRKGYKITEEDNDSFKFVPYNILNKSLTRDEETELIHKLGFIQIPRATMTYDELDGLWLEDSGYLNIIDELSTLVIDDVAYQLPIDGIIFEKNDQSFKKEGTNIFTRPMIAFKLDSTSEKTTVIGHKWKVSPYGKVFPTVLLDKVDLEGANVKKSSGGSYQYLLDKGLGIGAEVIVVRSGGVIPYIKEIVKKSDVFNIPEGTYKDGAHLYMKDFSVQESRLVRNIFNRHVPDGYGADLYSRLVEDYPSQMSNLKDYRKFIEEIHESGIIKSKNITTGKQLAALSILSDNTLTYQITTSKILSLSTINGLGPKYRKKINAKYPSIDSFITDIENSVSIKKLSNKLVEKSVKDNLSNIKLVAEFYKSNPSASVDVVDEIEDNSGKIKVILTNFTGSPVGKKDFTKTFDELFSTVGNVKDCDILVYHKPGSSKMKVAEKLGKKIISITELMEMSPSEIKELVNK</sequence>
<dbReference type="InterPro" id="IPR004150">
    <property type="entry name" value="NAD_DNA_ligase_OB"/>
</dbReference>
<dbReference type="SUPFAM" id="SSF56091">
    <property type="entry name" value="DNA ligase/mRNA capping enzyme, catalytic domain"/>
    <property type="match status" value="1"/>
</dbReference>